<evidence type="ECO:0000313" key="3">
    <source>
        <dbReference type="EMBL" id="KAH8481333.1"/>
    </source>
</evidence>
<reference evidence="3" key="1">
    <citation type="journal article" date="2021" name="J. Hered.">
        <title>Genome Assembly of Salicaceae Populus deltoides (Eastern Cottonwood) I-69 Based on Nanopore Sequencing and Hi-C Technologies.</title>
        <authorList>
            <person name="Bai S."/>
            <person name="Wu H."/>
            <person name="Zhang J."/>
            <person name="Pan Z."/>
            <person name="Zhao W."/>
            <person name="Li Z."/>
            <person name="Tong C."/>
        </authorList>
    </citation>
    <scope>NUCLEOTIDE SEQUENCE</scope>
    <source>
        <tissue evidence="3">Leaf</tissue>
    </source>
</reference>
<name>A0A8T2WMG2_POPDE</name>
<keyword evidence="1" id="KW-0560">Oxidoreductase</keyword>
<dbReference type="Proteomes" id="UP000807159">
    <property type="component" value="Chromosome 18"/>
</dbReference>
<dbReference type="SUPFAM" id="SSF57889">
    <property type="entry name" value="Cysteine-rich domain"/>
    <property type="match status" value="1"/>
</dbReference>
<dbReference type="EMBL" id="JACEGQ020000018">
    <property type="protein sequence ID" value="KAH8481333.1"/>
    <property type="molecule type" value="Genomic_DNA"/>
</dbReference>
<dbReference type="AlphaFoldDB" id="A0A8T2WMG2"/>
<evidence type="ECO:0000313" key="4">
    <source>
        <dbReference type="Proteomes" id="UP000807159"/>
    </source>
</evidence>
<keyword evidence="4" id="KW-1185">Reference proteome</keyword>
<dbReference type="PANTHER" id="PTHR13871">
    <property type="entry name" value="THIOREDOXIN"/>
    <property type="match status" value="1"/>
</dbReference>
<evidence type="ECO:0008006" key="5">
    <source>
        <dbReference type="Google" id="ProtNLM"/>
    </source>
</evidence>
<protein>
    <recommendedName>
        <fullName evidence="5">DC1 domain-containing protein</fullName>
    </recommendedName>
</protein>
<sequence length="161" mass="17971">MIGLIEEYGVEAFPFTRKQIEELRSIGDAKLQGGQLLALEGRNYVLSRDTRNDGETISTYGMAMISLYSAKAFPLTESRITEMKAALKKKGDALPRQVKNIKHQHALKLDMAKTYVSDCFKGQGKFWAFSCDFCDYDLHLACVEEACSECLVGVEDVNITA</sequence>
<comment type="caution">
    <text evidence="3">The sequence shown here is derived from an EMBL/GenBank/DDBJ whole genome shotgun (WGS) entry which is preliminary data.</text>
</comment>
<evidence type="ECO:0000256" key="2">
    <source>
        <dbReference type="ARBA" id="ARBA00023027"/>
    </source>
</evidence>
<accession>A0A8T2WMG2</accession>
<dbReference type="PANTHER" id="PTHR13871:SF81">
    <property type="entry name" value="NUCLEOREDOXIN 3-RELATED"/>
    <property type="match status" value="1"/>
</dbReference>
<dbReference type="InterPro" id="IPR052259">
    <property type="entry name" value="Nucleoredoxin-like"/>
</dbReference>
<dbReference type="GO" id="GO:0016491">
    <property type="term" value="F:oxidoreductase activity"/>
    <property type="evidence" value="ECO:0007669"/>
    <property type="project" value="UniProtKB-KW"/>
</dbReference>
<evidence type="ECO:0000256" key="1">
    <source>
        <dbReference type="ARBA" id="ARBA00023002"/>
    </source>
</evidence>
<dbReference type="InterPro" id="IPR046349">
    <property type="entry name" value="C1-like_sf"/>
</dbReference>
<organism evidence="3 4">
    <name type="scientific">Populus deltoides</name>
    <name type="common">Eastern poplar</name>
    <name type="synonym">Eastern cottonwood</name>
    <dbReference type="NCBI Taxonomy" id="3696"/>
    <lineage>
        <taxon>Eukaryota</taxon>
        <taxon>Viridiplantae</taxon>
        <taxon>Streptophyta</taxon>
        <taxon>Embryophyta</taxon>
        <taxon>Tracheophyta</taxon>
        <taxon>Spermatophyta</taxon>
        <taxon>Magnoliopsida</taxon>
        <taxon>eudicotyledons</taxon>
        <taxon>Gunneridae</taxon>
        <taxon>Pentapetalae</taxon>
        <taxon>rosids</taxon>
        <taxon>fabids</taxon>
        <taxon>Malpighiales</taxon>
        <taxon>Salicaceae</taxon>
        <taxon>Saliceae</taxon>
        <taxon>Populus</taxon>
    </lineage>
</organism>
<keyword evidence="2" id="KW-0520">NAD</keyword>
<gene>
    <name evidence="3" type="ORF">H0E87_028991</name>
</gene>
<proteinExistence type="predicted"/>